<gene>
    <name evidence="2" type="ORF">ILUMI_15950</name>
</gene>
<comment type="caution">
    <text evidence="2">The sequence shown here is derived from an EMBL/GenBank/DDBJ whole genome shotgun (WGS) entry which is preliminary data.</text>
</comment>
<name>A0A8K0CT63_IGNLU</name>
<dbReference type="AlphaFoldDB" id="A0A8K0CT63"/>
<dbReference type="OrthoDB" id="6779078at2759"/>
<accession>A0A8K0CT63</accession>
<reference evidence="2" key="1">
    <citation type="submission" date="2019-08" db="EMBL/GenBank/DDBJ databases">
        <title>The genome of the North American firefly Photinus pyralis.</title>
        <authorList>
            <consortium name="Photinus pyralis genome working group"/>
            <person name="Fallon T.R."/>
            <person name="Sander Lower S.E."/>
            <person name="Weng J.-K."/>
        </authorList>
    </citation>
    <scope>NUCLEOTIDE SEQUENCE</scope>
    <source>
        <strain evidence="2">TRF0915ILg1</strain>
        <tissue evidence="2">Whole body</tissue>
    </source>
</reference>
<organism evidence="2 3">
    <name type="scientific">Ignelater luminosus</name>
    <name type="common">Cucubano</name>
    <name type="synonym">Pyrophorus luminosus</name>
    <dbReference type="NCBI Taxonomy" id="2038154"/>
    <lineage>
        <taxon>Eukaryota</taxon>
        <taxon>Metazoa</taxon>
        <taxon>Ecdysozoa</taxon>
        <taxon>Arthropoda</taxon>
        <taxon>Hexapoda</taxon>
        <taxon>Insecta</taxon>
        <taxon>Pterygota</taxon>
        <taxon>Neoptera</taxon>
        <taxon>Endopterygota</taxon>
        <taxon>Coleoptera</taxon>
        <taxon>Polyphaga</taxon>
        <taxon>Elateriformia</taxon>
        <taxon>Elateroidea</taxon>
        <taxon>Elateridae</taxon>
        <taxon>Agrypninae</taxon>
        <taxon>Pyrophorini</taxon>
        <taxon>Ignelater</taxon>
    </lineage>
</organism>
<evidence type="ECO:0000256" key="1">
    <source>
        <dbReference type="SAM" id="MobiDB-lite"/>
    </source>
</evidence>
<dbReference type="EMBL" id="VTPC01056361">
    <property type="protein sequence ID" value="KAF2890223.1"/>
    <property type="molecule type" value="Genomic_DNA"/>
</dbReference>
<feature type="compositionally biased region" description="Polar residues" evidence="1">
    <location>
        <begin position="1"/>
        <end position="19"/>
    </location>
</feature>
<proteinExistence type="predicted"/>
<sequence>MNDFGTASTSAINALSNEPTEMEVSKEDSTIRTANYSSDTINDGFASSVVRQRPVPVPQNFNFLVNSDGRKFLDHYCKRQLPNGEKVKRDWLIYSMSKDSIYCFCCKIFSKTTSSLSDLNSFLDWQHLSLTLERHETSVVHNENVKS</sequence>
<protein>
    <submittedName>
        <fullName evidence="2">Uncharacterized protein</fullName>
    </submittedName>
</protein>
<feature type="region of interest" description="Disordered" evidence="1">
    <location>
        <begin position="1"/>
        <end position="29"/>
    </location>
</feature>
<evidence type="ECO:0000313" key="2">
    <source>
        <dbReference type="EMBL" id="KAF2890223.1"/>
    </source>
</evidence>
<dbReference type="Proteomes" id="UP000801492">
    <property type="component" value="Unassembled WGS sequence"/>
</dbReference>
<evidence type="ECO:0000313" key="3">
    <source>
        <dbReference type="Proteomes" id="UP000801492"/>
    </source>
</evidence>
<keyword evidence="3" id="KW-1185">Reference proteome</keyword>